<dbReference type="CDD" id="cd04301">
    <property type="entry name" value="NAT_SF"/>
    <property type="match status" value="1"/>
</dbReference>
<sequence length="212" mass="24238">MNILIVIAREEHYKFAPEICETMYESAIQRGTGIAKRTPEYIVKKMEHKDAVIATVDGKFAGFCYIESWSHGKFVANSGLIVHPDYRNLGLAKKIKTKVFEYSQEKYPGAKIFGITTGLAVMKINSDLGYKPVPFSELTDDPTFWKGCSGCNNFDILQRKDYKMCLCTGMLYDPAEKKNENEEDQYTFNKKVLARLKSIKQALFLKKDKDNE</sequence>
<keyword evidence="2" id="KW-0808">Transferase</keyword>
<dbReference type="InterPro" id="IPR000182">
    <property type="entry name" value="GNAT_dom"/>
</dbReference>
<accession>A0A0A2MJU9</accession>
<evidence type="ECO:0000259" key="1">
    <source>
        <dbReference type="PROSITE" id="PS51186"/>
    </source>
</evidence>
<reference evidence="2 3" key="1">
    <citation type="submission" date="2013-09" db="EMBL/GenBank/DDBJ databases">
        <authorList>
            <person name="Zeng Z."/>
            <person name="Chen C."/>
        </authorList>
    </citation>
    <scope>NUCLEOTIDE SEQUENCE [LARGE SCALE GENOMIC DNA]</scope>
    <source>
        <strain evidence="2 3">WB 4.1-42</strain>
    </source>
</reference>
<dbReference type="EMBL" id="JRLY01000014">
    <property type="protein sequence ID" value="KGO91861.1"/>
    <property type="molecule type" value="Genomic_DNA"/>
</dbReference>
<keyword evidence="3" id="KW-1185">Reference proteome</keyword>
<proteinExistence type="predicted"/>
<gene>
    <name evidence="2" type="ORF">Q766_15580</name>
</gene>
<dbReference type="OrthoDB" id="9812988at2"/>
<dbReference type="STRING" id="1121898.GCA_000422725_00054"/>
<dbReference type="GO" id="GO:0016747">
    <property type="term" value="F:acyltransferase activity, transferring groups other than amino-acyl groups"/>
    <property type="evidence" value="ECO:0007669"/>
    <property type="project" value="InterPro"/>
</dbReference>
<dbReference type="eggNOG" id="COG1246">
    <property type="taxonomic scope" value="Bacteria"/>
</dbReference>
<dbReference type="SUPFAM" id="SSF55729">
    <property type="entry name" value="Acyl-CoA N-acyltransferases (Nat)"/>
    <property type="match status" value="1"/>
</dbReference>
<dbReference type="AlphaFoldDB" id="A0A0A2MJU9"/>
<organism evidence="2 3">
    <name type="scientific">Flavobacterium subsaxonicum WB 4.1-42 = DSM 21790</name>
    <dbReference type="NCBI Taxonomy" id="1121898"/>
    <lineage>
        <taxon>Bacteria</taxon>
        <taxon>Pseudomonadati</taxon>
        <taxon>Bacteroidota</taxon>
        <taxon>Flavobacteriia</taxon>
        <taxon>Flavobacteriales</taxon>
        <taxon>Flavobacteriaceae</taxon>
        <taxon>Flavobacterium</taxon>
    </lineage>
</organism>
<dbReference type="InterPro" id="IPR016181">
    <property type="entry name" value="Acyl_CoA_acyltransferase"/>
</dbReference>
<dbReference type="PROSITE" id="PS51186">
    <property type="entry name" value="GNAT"/>
    <property type="match status" value="1"/>
</dbReference>
<name>A0A0A2MJU9_9FLAO</name>
<dbReference type="Pfam" id="PF00583">
    <property type="entry name" value="Acetyltransf_1"/>
    <property type="match status" value="1"/>
</dbReference>
<dbReference type="Proteomes" id="UP000030111">
    <property type="component" value="Unassembled WGS sequence"/>
</dbReference>
<dbReference type="Gene3D" id="3.40.630.30">
    <property type="match status" value="1"/>
</dbReference>
<comment type="caution">
    <text evidence="2">The sequence shown here is derived from an EMBL/GenBank/DDBJ whole genome shotgun (WGS) entry which is preliminary data.</text>
</comment>
<dbReference type="RefSeq" id="WP_026991560.1">
    <property type="nucleotide sequence ID" value="NZ_JRLY01000014.1"/>
</dbReference>
<protein>
    <submittedName>
        <fullName evidence="2">Acetyltransferase</fullName>
    </submittedName>
</protein>
<evidence type="ECO:0000313" key="2">
    <source>
        <dbReference type="EMBL" id="KGO91861.1"/>
    </source>
</evidence>
<evidence type="ECO:0000313" key="3">
    <source>
        <dbReference type="Proteomes" id="UP000030111"/>
    </source>
</evidence>
<feature type="domain" description="N-acetyltransferase" evidence="1">
    <location>
        <begin position="3"/>
        <end position="151"/>
    </location>
</feature>